<proteinExistence type="predicted"/>
<evidence type="ECO:0000256" key="2">
    <source>
        <dbReference type="ARBA" id="ARBA00023125"/>
    </source>
</evidence>
<dbReference type="KEGG" id="trz:GWP43_06890"/>
<evidence type="ECO:0000256" key="3">
    <source>
        <dbReference type="ARBA" id="ARBA00023163"/>
    </source>
</evidence>
<dbReference type="Proteomes" id="UP000464374">
    <property type="component" value="Chromosome"/>
</dbReference>
<feature type="domain" description="HTH gntR-type" evidence="4">
    <location>
        <begin position="17"/>
        <end position="84"/>
    </location>
</feature>
<dbReference type="AlphaFoldDB" id="A0A6P1Y114"/>
<dbReference type="InterPro" id="IPR036388">
    <property type="entry name" value="WH-like_DNA-bd_sf"/>
</dbReference>
<evidence type="ECO:0000259" key="4">
    <source>
        <dbReference type="PROSITE" id="PS50949"/>
    </source>
</evidence>
<dbReference type="InterPro" id="IPR000524">
    <property type="entry name" value="Tscrpt_reg_HTH_GntR"/>
</dbReference>
<dbReference type="EMBL" id="CP048020">
    <property type="protein sequence ID" value="QHX43214.1"/>
    <property type="molecule type" value="Genomic_DNA"/>
</dbReference>
<evidence type="ECO:0000256" key="1">
    <source>
        <dbReference type="ARBA" id="ARBA00023015"/>
    </source>
</evidence>
<dbReference type="RefSeq" id="WP_044016458.1">
    <property type="nucleotide sequence ID" value="NZ_CP048020.1"/>
</dbReference>
<dbReference type="PANTHER" id="PTHR43537">
    <property type="entry name" value="TRANSCRIPTIONAL REGULATOR, GNTR FAMILY"/>
    <property type="match status" value="1"/>
</dbReference>
<dbReference type="SMART" id="SM00895">
    <property type="entry name" value="FCD"/>
    <property type="match status" value="1"/>
</dbReference>
<reference evidence="5 6" key="1">
    <citation type="submission" date="2020-01" db="EMBL/GenBank/DDBJ databases">
        <title>Complete genome sequence of a human oral phylogroup 1 Treponema sp. strain ATCC 700766, originally isolated from periodontitis dental plaque.</title>
        <authorList>
            <person name="Chan Y."/>
            <person name="Huo Y.-B."/>
            <person name="Yu X.-L."/>
            <person name="Zeng H."/>
            <person name="Leung W.-K."/>
            <person name="Watt R.M."/>
        </authorList>
    </citation>
    <scope>NUCLEOTIDE SEQUENCE [LARGE SCALE GENOMIC DNA]</scope>
    <source>
        <strain evidence="5 6">OMZ 804</strain>
    </source>
</reference>
<dbReference type="Gene3D" id="1.10.10.10">
    <property type="entry name" value="Winged helix-like DNA-binding domain superfamily/Winged helix DNA-binding domain"/>
    <property type="match status" value="1"/>
</dbReference>
<name>A0A6P1Y114_9SPIR</name>
<dbReference type="InterPro" id="IPR011711">
    <property type="entry name" value="GntR_C"/>
</dbReference>
<keyword evidence="2" id="KW-0238">DNA-binding</keyword>
<dbReference type="Pfam" id="PF00392">
    <property type="entry name" value="GntR"/>
    <property type="match status" value="1"/>
</dbReference>
<gene>
    <name evidence="5" type="ORF">GWP43_06890</name>
</gene>
<dbReference type="GO" id="GO:0003677">
    <property type="term" value="F:DNA binding"/>
    <property type="evidence" value="ECO:0007669"/>
    <property type="project" value="UniProtKB-KW"/>
</dbReference>
<dbReference type="InterPro" id="IPR008920">
    <property type="entry name" value="TF_FadR/GntR_C"/>
</dbReference>
<organism evidence="5 6">
    <name type="scientific">Treponema vincentii</name>
    <dbReference type="NCBI Taxonomy" id="69710"/>
    <lineage>
        <taxon>Bacteria</taxon>
        <taxon>Pseudomonadati</taxon>
        <taxon>Spirochaetota</taxon>
        <taxon>Spirochaetia</taxon>
        <taxon>Spirochaetales</taxon>
        <taxon>Treponemataceae</taxon>
        <taxon>Treponema</taxon>
    </lineage>
</organism>
<dbReference type="SUPFAM" id="SSF46785">
    <property type="entry name" value="Winged helix' DNA-binding domain"/>
    <property type="match status" value="1"/>
</dbReference>
<dbReference type="GO" id="GO:0003700">
    <property type="term" value="F:DNA-binding transcription factor activity"/>
    <property type="evidence" value="ECO:0007669"/>
    <property type="project" value="InterPro"/>
</dbReference>
<evidence type="ECO:0000313" key="6">
    <source>
        <dbReference type="Proteomes" id="UP000464374"/>
    </source>
</evidence>
<dbReference type="PANTHER" id="PTHR43537:SF24">
    <property type="entry name" value="GLUCONATE OPERON TRANSCRIPTIONAL REPRESSOR"/>
    <property type="match status" value="1"/>
</dbReference>
<dbReference type="InterPro" id="IPR036390">
    <property type="entry name" value="WH_DNA-bd_sf"/>
</dbReference>
<keyword evidence="3" id="KW-0804">Transcription</keyword>
<dbReference type="Pfam" id="PF07729">
    <property type="entry name" value="FCD"/>
    <property type="match status" value="1"/>
</dbReference>
<keyword evidence="1" id="KW-0805">Transcription regulation</keyword>
<accession>A0A6P1Y114</accession>
<dbReference type="SUPFAM" id="SSF48008">
    <property type="entry name" value="GntR ligand-binding domain-like"/>
    <property type="match status" value="1"/>
</dbReference>
<evidence type="ECO:0000313" key="5">
    <source>
        <dbReference type="EMBL" id="QHX43214.1"/>
    </source>
</evidence>
<dbReference type="SMART" id="SM00345">
    <property type="entry name" value="HTH_GNTR"/>
    <property type="match status" value="1"/>
</dbReference>
<dbReference type="PRINTS" id="PR00035">
    <property type="entry name" value="HTHGNTR"/>
</dbReference>
<sequence>MSDKKESLIGGVVVKTLTYKEQAYELIKDAVLFNRFRVGAIYSQDEICEELGISRTPVREALLELQKEGYVAFARGRGVKVVPVTDEIAKDILEIRLLTEQNNAYLAAARANDQSVKDIFNCLQNLEDQLETRDGIKLYRLDHTFHRAIAKATNNKWLYRETELILDNYLRFENKSVYNNSIDAQTVFNEHLAIAEAIKKNDPDKAKRMIRKHLINSYKRTLNKIFNDKDIL</sequence>
<dbReference type="CDD" id="cd07377">
    <property type="entry name" value="WHTH_GntR"/>
    <property type="match status" value="1"/>
</dbReference>
<dbReference type="Gene3D" id="1.20.120.530">
    <property type="entry name" value="GntR ligand-binding domain-like"/>
    <property type="match status" value="1"/>
</dbReference>
<dbReference type="PROSITE" id="PS50949">
    <property type="entry name" value="HTH_GNTR"/>
    <property type="match status" value="1"/>
</dbReference>
<protein>
    <submittedName>
        <fullName evidence="5">GntR family transcriptional regulator</fullName>
    </submittedName>
</protein>